<evidence type="ECO:0000313" key="2">
    <source>
        <dbReference type="Proteomes" id="UP000053989"/>
    </source>
</evidence>
<reference evidence="2" key="2">
    <citation type="submission" date="2015-01" db="EMBL/GenBank/DDBJ databases">
        <title>Evolutionary Origins and Diversification of the Mycorrhizal Mutualists.</title>
        <authorList>
            <consortium name="DOE Joint Genome Institute"/>
            <consortium name="Mycorrhizal Genomics Consortium"/>
            <person name="Kohler A."/>
            <person name="Kuo A."/>
            <person name="Nagy L.G."/>
            <person name="Floudas D."/>
            <person name="Copeland A."/>
            <person name="Barry K.W."/>
            <person name="Cichocki N."/>
            <person name="Veneault-Fourrey C."/>
            <person name="LaButti K."/>
            <person name="Lindquist E.A."/>
            <person name="Lipzen A."/>
            <person name="Lundell T."/>
            <person name="Morin E."/>
            <person name="Murat C."/>
            <person name="Riley R."/>
            <person name="Ohm R."/>
            <person name="Sun H."/>
            <person name="Tunlid A."/>
            <person name="Henrissat B."/>
            <person name="Grigoriev I.V."/>
            <person name="Hibbett D.S."/>
            <person name="Martin F."/>
        </authorList>
    </citation>
    <scope>NUCLEOTIDE SEQUENCE [LARGE SCALE GENOMIC DNA]</scope>
    <source>
        <strain evidence="2">Foug A</strain>
    </source>
</reference>
<keyword evidence="2" id="KW-1185">Reference proteome</keyword>
<protein>
    <submittedName>
        <fullName evidence="1">Uncharacterized protein</fullName>
    </submittedName>
</protein>
<organism evidence="1 2">
    <name type="scientific">Scleroderma citrinum Foug A</name>
    <dbReference type="NCBI Taxonomy" id="1036808"/>
    <lineage>
        <taxon>Eukaryota</taxon>
        <taxon>Fungi</taxon>
        <taxon>Dikarya</taxon>
        <taxon>Basidiomycota</taxon>
        <taxon>Agaricomycotina</taxon>
        <taxon>Agaricomycetes</taxon>
        <taxon>Agaricomycetidae</taxon>
        <taxon>Boletales</taxon>
        <taxon>Sclerodermatineae</taxon>
        <taxon>Sclerodermataceae</taxon>
        <taxon>Scleroderma</taxon>
    </lineage>
</organism>
<sequence length="55" mass="6189">MHVLMKEMYDVPEAYQGHRLSSVTGVGEQEAIKSFQSPWTTYSVPEQTTVVCQAL</sequence>
<dbReference type="Proteomes" id="UP000053989">
    <property type="component" value="Unassembled WGS sequence"/>
</dbReference>
<accession>A0A0C2ZL07</accession>
<dbReference type="InParanoid" id="A0A0C2ZL07"/>
<name>A0A0C2ZL07_9AGAM</name>
<dbReference type="EMBL" id="KN822183">
    <property type="protein sequence ID" value="KIM53352.1"/>
    <property type="molecule type" value="Genomic_DNA"/>
</dbReference>
<reference evidence="1 2" key="1">
    <citation type="submission" date="2014-04" db="EMBL/GenBank/DDBJ databases">
        <authorList>
            <consortium name="DOE Joint Genome Institute"/>
            <person name="Kuo A."/>
            <person name="Kohler A."/>
            <person name="Nagy L.G."/>
            <person name="Floudas D."/>
            <person name="Copeland A."/>
            <person name="Barry K.W."/>
            <person name="Cichocki N."/>
            <person name="Veneault-Fourrey C."/>
            <person name="LaButti K."/>
            <person name="Lindquist E.A."/>
            <person name="Lipzen A."/>
            <person name="Lundell T."/>
            <person name="Morin E."/>
            <person name="Murat C."/>
            <person name="Sun H."/>
            <person name="Tunlid A."/>
            <person name="Henrissat B."/>
            <person name="Grigoriev I.V."/>
            <person name="Hibbett D.S."/>
            <person name="Martin F."/>
            <person name="Nordberg H.P."/>
            <person name="Cantor M.N."/>
            <person name="Hua S.X."/>
        </authorList>
    </citation>
    <scope>NUCLEOTIDE SEQUENCE [LARGE SCALE GENOMIC DNA]</scope>
    <source>
        <strain evidence="1 2">Foug A</strain>
    </source>
</reference>
<evidence type="ECO:0000313" key="1">
    <source>
        <dbReference type="EMBL" id="KIM53352.1"/>
    </source>
</evidence>
<dbReference type="AlphaFoldDB" id="A0A0C2ZL07"/>
<dbReference type="HOGENOM" id="CLU_3033687_0_0_1"/>
<proteinExistence type="predicted"/>
<gene>
    <name evidence="1" type="ORF">SCLCIDRAFT_1222897</name>
</gene>